<evidence type="ECO:0000313" key="2">
    <source>
        <dbReference type="EMBL" id="KAK0448154.1"/>
    </source>
</evidence>
<evidence type="ECO:0000313" key="3">
    <source>
        <dbReference type="Proteomes" id="UP001175226"/>
    </source>
</evidence>
<dbReference type="Proteomes" id="UP001175226">
    <property type="component" value="Unassembled WGS sequence"/>
</dbReference>
<keyword evidence="3" id="KW-1185">Reference proteome</keyword>
<feature type="transmembrane region" description="Helical" evidence="1">
    <location>
        <begin position="22"/>
        <end position="42"/>
    </location>
</feature>
<reference evidence="2" key="1">
    <citation type="submission" date="2023-06" db="EMBL/GenBank/DDBJ databases">
        <authorList>
            <consortium name="Lawrence Berkeley National Laboratory"/>
            <person name="Ahrendt S."/>
            <person name="Sahu N."/>
            <person name="Indic B."/>
            <person name="Wong-Bajracharya J."/>
            <person name="Merenyi Z."/>
            <person name="Ke H.-M."/>
            <person name="Monk M."/>
            <person name="Kocsube S."/>
            <person name="Drula E."/>
            <person name="Lipzen A."/>
            <person name="Balint B."/>
            <person name="Henrissat B."/>
            <person name="Andreopoulos B."/>
            <person name="Martin F.M."/>
            <person name="Harder C.B."/>
            <person name="Rigling D."/>
            <person name="Ford K.L."/>
            <person name="Foster G.D."/>
            <person name="Pangilinan J."/>
            <person name="Papanicolaou A."/>
            <person name="Barry K."/>
            <person name="LaButti K."/>
            <person name="Viragh M."/>
            <person name="Koriabine M."/>
            <person name="Yan M."/>
            <person name="Riley R."/>
            <person name="Champramary S."/>
            <person name="Plett K.L."/>
            <person name="Tsai I.J."/>
            <person name="Slot J."/>
            <person name="Sipos G."/>
            <person name="Plett J."/>
            <person name="Nagy L.G."/>
            <person name="Grigoriev I.V."/>
        </authorList>
    </citation>
    <scope>NUCLEOTIDE SEQUENCE</scope>
    <source>
        <strain evidence="2">FPL87.14</strain>
    </source>
</reference>
<sequence>MVQCHMSGSIKDRLSTGFASPIFFLWGAYAVSLVHGRLLVVFRSKGHRGKALGRIYRRRIHRATARARRSLTEPCTKGNHAVPQVPTCIPGRTAVLAPQGNWCLLRVHPNGLETRYSRCSSTQNPAPAWKTI</sequence>
<evidence type="ECO:0000256" key="1">
    <source>
        <dbReference type="SAM" id="Phobius"/>
    </source>
</evidence>
<keyword evidence="1" id="KW-0472">Membrane</keyword>
<gene>
    <name evidence="2" type="ORF">EV421DRAFT_1786058</name>
</gene>
<organism evidence="2 3">
    <name type="scientific">Armillaria borealis</name>
    <dbReference type="NCBI Taxonomy" id="47425"/>
    <lineage>
        <taxon>Eukaryota</taxon>
        <taxon>Fungi</taxon>
        <taxon>Dikarya</taxon>
        <taxon>Basidiomycota</taxon>
        <taxon>Agaricomycotina</taxon>
        <taxon>Agaricomycetes</taxon>
        <taxon>Agaricomycetidae</taxon>
        <taxon>Agaricales</taxon>
        <taxon>Marasmiineae</taxon>
        <taxon>Physalacriaceae</taxon>
        <taxon>Armillaria</taxon>
    </lineage>
</organism>
<dbReference type="AlphaFoldDB" id="A0AA39JSU7"/>
<proteinExistence type="predicted"/>
<keyword evidence="1" id="KW-0812">Transmembrane</keyword>
<protein>
    <submittedName>
        <fullName evidence="2">Uncharacterized protein</fullName>
    </submittedName>
</protein>
<name>A0AA39JSU7_9AGAR</name>
<dbReference type="EMBL" id="JAUEPT010000010">
    <property type="protein sequence ID" value="KAK0448154.1"/>
    <property type="molecule type" value="Genomic_DNA"/>
</dbReference>
<keyword evidence="1" id="KW-1133">Transmembrane helix</keyword>
<comment type="caution">
    <text evidence="2">The sequence shown here is derived from an EMBL/GenBank/DDBJ whole genome shotgun (WGS) entry which is preliminary data.</text>
</comment>
<accession>A0AA39JSU7</accession>